<dbReference type="Pfam" id="PF00111">
    <property type="entry name" value="Fer2"/>
    <property type="match status" value="1"/>
</dbReference>
<dbReference type="OrthoDB" id="9799640at2"/>
<dbReference type="Gene3D" id="3.10.20.30">
    <property type="match status" value="1"/>
</dbReference>
<dbReference type="SUPFAM" id="SSF54292">
    <property type="entry name" value="2Fe-2S ferredoxin-like"/>
    <property type="match status" value="1"/>
</dbReference>
<feature type="domain" description="2Fe-2S ferredoxin-type" evidence="4">
    <location>
        <begin position="2"/>
        <end position="93"/>
    </location>
</feature>
<evidence type="ECO:0000256" key="3">
    <source>
        <dbReference type="SAM" id="MobiDB-lite"/>
    </source>
</evidence>
<feature type="region of interest" description="Disordered" evidence="3">
    <location>
        <begin position="94"/>
        <end position="125"/>
    </location>
</feature>
<evidence type="ECO:0000259" key="4">
    <source>
        <dbReference type="PROSITE" id="PS51085"/>
    </source>
</evidence>
<dbReference type="EMBL" id="PDEQ01000003">
    <property type="protein sequence ID" value="PEN13845.1"/>
    <property type="molecule type" value="Genomic_DNA"/>
</dbReference>
<name>A0A2A8CYT1_9BACT</name>
<dbReference type="InterPro" id="IPR001041">
    <property type="entry name" value="2Fe-2S_ferredoxin-type"/>
</dbReference>
<dbReference type="PANTHER" id="PTHR43644">
    <property type="entry name" value="NA(+)-TRANSLOCATING NADH-QUINONE REDUCTASE SUBUNIT"/>
    <property type="match status" value="1"/>
</dbReference>
<dbReference type="CDD" id="cd00207">
    <property type="entry name" value="fer2"/>
    <property type="match status" value="1"/>
</dbReference>
<protein>
    <submittedName>
        <fullName evidence="5">(2Fe-2S)-binding protein</fullName>
    </submittedName>
</protein>
<comment type="caution">
    <text evidence="5">The sequence shown here is derived from an EMBL/GenBank/DDBJ whole genome shotgun (WGS) entry which is preliminary data.</text>
</comment>
<dbReference type="GO" id="GO:0051536">
    <property type="term" value="F:iron-sulfur cluster binding"/>
    <property type="evidence" value="ECO:0007669"/>
    <property type="project" value="InterPro"/>
</dbReference>
<dbReference type="InterPro" id="IPR036010">
    <property type="entry name" value="2Fe-2S_ferredoxin-like_sf"/>
</dbReference>
<proteinExistence type="predicted"/>
<dbReference type="PANTHER" id="PTHR43644:SF1">
    <property type="entry name" value="NAD(P)H-FLAVIN REDUCTASE"/>
    <property type="match status" value="1"/>
</dbReference>
<reference evidence="5 6" key="1">
    <citation type="submission" date="2017-10" db="EMBL/GenBank/DDBJ databases">
        <title>Draft genome of Longibacter Salinarum.</title>
        <authorList>
            <person name="Goh K.M."/>
            <person name="Shamsir M.S."/>
            <person name="Lim S.W."/>
        </authorList>
    </citation>
    <scope>NUCLEOTIDE SEQUENCE [LARGE SCALE GENOMIC DNA]</scope>
    <source>
        <strain evidence="5 6">KCTC 52045</strain>
    </source>
</reference>
<accession>A0A2A8CYT1</accession>
<keyword evidence="2" id="KW-0274">FAD</keyword>
<organism evidence="5 6">
    <name type="scientific">Longibacter salinarum</name>
    <dbReference type="NCBI Taxonomy" id="1850348"/>
    <lineage>
        <taxon>Bacteria</taxon>
        <taxon>Pseudomonadati</taxon>
        <taxon>Rhodothermota</taxon>
        <taxon>Rhodothermia</taxon>
        <taxon>Rhodothermales</taxon>
        <taxon>Salisaetaceae</taxon>
        <taxon>Longibacter</taxon>
    </lineage>
</organism>
<dbReference type="PROSITE" id="PS51085">
    <property type="entry name" value="2FE2S_FER_2"/>
    <property type="match status" value="1"/>
</dbReference>
<gene>
    <name evidence="5" type="ORF">CRI94_07220</name>
</gene>
<dbReference type="RefSeq" id="WP_098075009.1">
    <property type="nucleotide sequence ID" value="NZ_PDEQ01000003.1"/>
</dbReference>
<keyword evidence="6" id="KW-1185">Reference proteome</keyword>
<sequence>MPKLTIQGEGTFEVEDGTRLVRAIEQSGVEVGHRCGGHASCTTCRVEFADGEPEVMTQAEHDKLSSMKKLGQMRLSCQIVVDRDMTVKPLMWASKEGWDDNGPEPAIQVEPEPEWHAPQDLEESD</sequence>
<evidence type="ECO:0000313" key="6">
    <source>
        <dbReference type="Proteomes" id="UP000220102"/>
    </source>
</evidence>
<dbReference type="InterPro" id="IPR012675">
    <property type="entry name" value="Beta-grasp_dom_sf"/>
</dbReference>
<evidence type="ECO:0000313" key="5">
    <source>
        <dbReference type="EMBL" id="PEN13845.1"/>
    </source>
</evidence>
<evidence type="ECO:0000256" key="2">
    <source>
        <dbReference type="ARBA" id="ARBA00022827"/>
    </source>
</evidence>
<dbReference type="AlphaFoldDB" id="A0A2A8CYT1"/>
<dbReference type="Proteomes" id="UP000220102">
    <property type="component" value="Unassembled WGS sequence"/>
</dbReference>
<keyword evidence="1" id="KW-0285">Flavoprotein</keyword>
<evidence type="ECO:0000256" key="1">
    <source>
        <dbReference type="ARBA" id="ARBA00022630"/>
    </source>
</evidence>